<accession>A0A9D2D110</accession>
<protein>
    <submittedName>
        <fullName evidence="1">Uncharacterized protein</fullName>
    </submittedName>
</protein>
<gene>
    <name evidence="1" type="ORF">IAA08_01470</name>
</gene>
<dbReference type="Proteomes" id="UP000824024">
    <property type="component" value="Unassembled WGS sequence"/>
</dbReference>
<dbReference type="AlphaFoldDB" id="A0A9D2D110"/>
<comment type="caution">
    <text evidence="1">The sequence shown here is derived from an EMBL/GenBank/DDBJ whole genome shotgun (WGS) entry which is preliminary data.</text>
</comment>
<evidence type="ECO:0000313" key="1">
    <source>
        <dbReference type="EMBL" id="HIZ06587.1"/>
    </source>
</evidence>
<dbReference type="EMBL" id="DXCH01000039">
    <property type="protein sequence ID" value="HIZ06587.1"/>
    <property type="molecule type" value="Genomic_DNA"/>
</dbReference>
<evidence type="ECO:0000313" key="2">
    <source>
        <dbReference type="Proteomes" id="UP000824024"/>
    </source>
</evidence>
<organism evidence="1 2">
    <name type="scientific">Candidatus Eubacterium avistercoris</name>
    <dbReference type="NCBI Taxonomy" id="2838567"/>
    <lineage>
        <taxon>Bacteria</taxon>
        <taxon>Bacillati</taxon>
        <taxon>Bacillota</taxon>
        <taxon>Clostridia</taxon>
        <taxon>Eubacteriales</taxon>
        <taxon>Eubacteriaceae</taxon>
        <taxon>Eubacterium</taxon>
    </lineage>
</organism>
<reference evidence="1" key="2">
    <citation type="submission" date="2021-04" db="EMBL/GenBank/DDBJ databases">
        <authorList>
            <person name="Gilroy R."/>
        </authorList>
    </citation>
    <scope>NUCLEOTIDE SEQUENCE</scope>
    <source>
        <strain evidence="1">CHK192-9172</strain>
    </source>
</reference>
<proteinExistence type="predicted"/>
<name>A0A9D2D110_9FIRM</name>
<sequence>MIDFKLDIEKNQLELDASFTSADNFAEEMILMINTIINVTAYHGTGGEVERGRKFADQLKTVIAENLDRDCEYEKFCNEQKQIPEV</sequence>
<reference evidence="1" key="1">
    <citation type="journal article" date="2021" name="PeerJ">
        <title>Extensive microbial diversity within the chicken gut microbiome revealed by metagenomics and culture.</title>
        <authorList>
            <person name="Gilroy R."/>
            <person name="Ravi A."/>
            <person name="Getino M."/>
            <person name="Pursley I."/>
            <person name="Horton D.L."/>
            <person name="Alikhan N.F."/>
            <person name="Baker D."/>
            <person name="Gharbi K."/>
            <person name="Hall N."/>
            <person name="Watson M."/>
            <person name="Adriaenssens E.M."/>
            <person name="Foster-Nyarko E."/>
            <person name="Jarju S."/>
            <person name="Secka A."/>
            <person name="Antonio M."/>
            <person name="Oren A."/>
            <person name="Chaudhuri R.R."/>
            <person name="La Ragione R."/>
            <person name="Hildebrand F."/>
            <person name="Pallen M.J."/>
        </authorList>
    </citation>
    <scope>NUCLEOTIDE SEQUENCE</scope>
    <source>
        <strain evidence="1">CHK192-9172</strain>
    </source>
</reference>